<feature type="region of interest" description="Disordered" evidence="1">
    <location>
        <begin position="213"/>
        <end position="256"/>
    </location>
</feature>
<reference evidence="2" key="1">
    <citation type="journal article" date="2020" name="Stud. Mycol.">
        <title>101 Dothideomycetes genomes: a test case for predicting lifestyles and emergence of pathogens.</title>
        <authorList>
            <person name="Haridas S."/>
            <person name="Albert R."/>
            <person name="Binder M."/>
            <person name="Bloem J."/>
            <person name="Labutti K."/>
            <person name="Salamov A."/>
            <person name="Andreopoulos B."/>
            <person name="Baker S."/>
            <person name="Barry K."/>
            <person name="Bills G."/>
            <person name="Bluhm B."/>
            <person name="Cannon C."/>
            <person name="Castanera R."/>
            <person name="Culley D."/>
            <person name="Daum C."/>
            <person name="Ezra D."/>
            <person name="Gonzalez J."/>
            <person name="Henrissat B."/>
            <person name="Kuo A."/>
            <person name="Liang C."/>
            <person name="Lipzen A."/>
            <person name="Lutzoni F."/>
            <person name="Magnuson J."/>
            <person name="Mondo S."/>
            <person name="Nolan M."/>
            <person name="Ohm R."/>
            <person name="Pangilinan J."/>
            <person name="Park H.-J."/>
            <person name="Ramirez L."/>
            <person name="Alfaro M."/>
            <person name="Sun H."/>
            <person name="Tritt A."/>
            <person name="Yoshinaga Y."/>
            <person name="Zwiers L.-H."/>
            <person name="Turgeon B."/>
            <person name="Goodwin S."/>
            <person name="Spatafora J."/>
            <person name="Crous P."/>
            <person name="Grigoriev I."/>
        </authorList>
    </citation>
    <scope>NUCLEOTIDE SEQUENCE</scope>
    <source>
        <strain evidence="2">ATCC 36951</strain>
    </source>
</reference>
<dbReference type="GeneID" id="54566220"/>
<evidence type="ECO:0000313" key="3">
    <source>
        <dbReference type="Proteomes" id="UP000799537"/>
    </source>
</evidence>
<evidence type="ECO:0000313" key="2">
    <source>
        <dbReference type="EMBL" id="KAF2165864.1"/>
    </source>
</evidence>
<accession>A0A6A6CF73</accession>
<evidence type="ECO:0000256" key="1">
    <source>
        <dbReference type="SAM" id="MobiDB-lite"/>
    </source>
</evidence>
<dbReference type="RefSeq" id="XP_033666753.1">
    <property type="nucleotide sequence ID" value="XM_033812948.1"/>
</dbReference>
<protein>
    <submittedName>
        <fullName evidence="2">Uncharacterized protein</fullName>
    </submittedName>
</protein>
<gene>
    <name evidence="2" type="ORF">M409DRAFT_55244</name>
</gene>
<keyword evidence="3" id="KW-1185">Reference proteome</keyword>
<dbReference type="Proteomes" id="UP000799537">
    <property type="component" value="Unassembled WGS sequence"/>
</dbReference>
<dbReference type="AlphaFoldDB" id="A0A6A6CF73"/>
<dbReference type="EMBL" id="ML993598">
    <property type="protein sequence ID" value="KAF2165864.1"/>
    <property type="molecule type" value="Genomic_DNA"/>
</dbReference>
<proteinExistence type="predicted"/>
<sequence>MDVWIPELDGPLTPDRYWNWGETMMFRDSGRPCHPRTTSRQNYDSLEGGYKTVLREYEWMEVAAEVPRGRKQLAIENYQHMNEQKLDVRNGLLHRALCTRLDEDWMRAVLESGGNGNSTLSLYGVREVPRVRDGKKYLEDIYPKAHPVSKQRERVGSTKPFIPDNYRISEGKLLEYPSVSVEAIASDLSLEDILNFDTCYGEDGTIEVLLGGAMADSEEDSDSSGESKKDSPMRELSNAHFESEGKGEEEQLQMGD</sequence>
<name>A0A6A6CF73_ZASCE</name>
<organism evidence="2 3">
    <name type="scientific">Zasmidium cellare ATCC 36951</name>
    <dbReference type="NCBI Taxonomy" id="1080233"/>
    <lineage>
        <taxon>Eukaryota</taxon>
        <taxon>Fungi</taxon>
        <taxon>Dikarya</taxon>
        <taxon>Ascomycota</taxon>
        <taxon>Pezizomycotina</taxon>
        <taxon>Dothideomycetes</taxon>
        <taxon>Dothideomycetidae</taxon>
        <taxon>Mycosphaerellales</taxon>
        <taxon>Mycosphaerellaceae</taxon>
        <taxon>Zasmidium</taxon>
    </lineage>
</organism>